<dbReference type="EMBL" id="CACRTO010000013">
    <property type="protein sequence ID" value="VYU02476.1"/>
    <property type="molecule type" value="Genomic_DNA"/>
</dbReference>
<dbReference type="RefSeq" id="WP_156625794.1">
    <property type="nucleotide sequence ID" value="NZ_CACRTO010000013.1"/>
</dbReference>
<dbReference type="PRINTS" id="PR00406">
    <property type="entry name" value="CYTB5RDTASE"/>
</dbReference>
<dbReference type="PROSITE" id="PS51384">
    <property type="entry name" value="FAD_FR"/>
    <property type="match status" value="1"/>
</dbReference>
<dbReference type="Pfam" id="PF00175">
    <property type="entry name" value="NAD_binding_1"/>
    <property type="match status" value="1"/>
</dbReference>
<feature type="domain" description="FAD-binding FR-type" evidence="2">
    <location>
        <begin position="1"/>
        <end position="97"/>
    </location>
</feature>
<evidence type="ECO:0000313" key="3">
    <source>
        <dbReference type="EMBL" id="VYU02476.1"/>
    </source>
</evidence>
<keyword evidence="1" id="KW-0479">Metal-binding</keyword>
<dbReference type="GO" id="GO:0016491">
    <property type="term" value="F:oxidoreductase activity"/>
    <property type="evidence" value="ECO:0007669"/>
    <property type="project" value="InterPro"/>
</dbReference>
<feature type="binding site" evidence="1">
    <location>
        <position position="248"/>
    </location>
    <ligand>
        <name>[2Fe-2S] cluster</name>
        <dbReference type="ChEBI" id="CHEBI:190135"/>
    </ligand>
</feature>
<sequence>MSKNEYIPFISEILEVIKHTEIEYTFRMEFKGDVKPGQFFEVSLPKYGEAPISVSGIGENYVDLTIRRVGKVTDEIFNNYVGDKLFLRGPYGNGFDINNYKDKEVIVVAGGTGLSPVKGIVDYFSKNTEDCNRFTLISGFKSPNDILFKEDIKEWKKNINLILTVDGAEEGYEGRVGLVTKYVPELKIEDIENVQVIVVGPPMMMKFTVLEFLKLGIKEENIWISQERKMCCGIGKCGHCKMDDTYICLEGPVFNYSKGKELID</sequence>
<comment type="cofactor">
    <cofactor evidence="1">
        <name>[2Fe-2S] cluster</name>
        <dbReference type="ChEBI" id="CHEBI:190135"/>
    </cofactor>
    <text evidence="1">Binds 1 [2Fe-2S] cluster per subunit.</text>
</comment>
<dbReference type="InterPro" id="IPR019480">
    <property type="entry name" value="Dihydroorotate_DH_Fe-S-bd"/>
</dbReference>
<feature type="binding site" evidence="1">
    <location>
        <position position="237"/>
    </location>
    <ligand>
        <name>[2Fe-2S] cluster</name>
        <dbReference type="ChEBI" id="CHEBI:190135"/>
    </ligand>
</feature>
<dbReference type="SUPFAM" id="SSF52343">
    <property type="entry name" value="Ferredoxin reductase-like, C-terminal NADP-linked domain"/>
    <property type="match status" value="1"/>
</dbReference>
<dbReference type="GO" id="GO:0050660">
    <property type="term" value="F:flavin adenine dinucleotide binding"/>
    <property type="evidence" value="ECO:0007669"/>
    <property type="project" value="InterPro"/>
</dbReference>
<dbReference type="InterPro" id="IPR039261">
    <property type="entry name" value="FNR_nucleotide-bd"/>
</dbReference>
<dbReference type="InterPro" id="IPR017927">
    <property type="entry name" value="FAD-bd_FR_type"/>
</dbReference>
<dbReference type="GO" id="GO:0046872">
    <property type="term" value="F:metal ion binding"/>
    <property type="evidence" value="ECO:0007669"/>
    <property type="project" value="UniProtKB-KW"/>
</dbReference>
<evidence type="ECO:0000256" key="1">
    <source>
        <dbReference type="PIRSR" id="PIRSR006816-2"/>
    </source>
</evidence>
<dbReference type="InterPro" id="IPR012165">
    <property type="entry name" value="Cyt_c3_hydrogenase_gsu"/>
</dbReference>
<dbReference type="NCBIfam" id="TIGR02911">
    <property type="entry name" value="sulfite_red_B"/>
    <property type="match status" value="1"/>
</dbReference>
<dbReference type="Gene3D" id="3.40.50.80">
    <property type="entry name" value="Nucleotide-binding domain of ferredoxin-NADP reductase (FNR) module"/>
    <property type="match status" value="1"/>
</dbReference>
<dbReference type="Gene3D" id="2.40.30.10">
    <property type="entry name" value="Translation factors"/>
    <property type="match status" value="1"/>
</dbReference>
<feature type="binding site" evidence="1">
    <location>
        <position position="240"/>
    </location>
    <ligand>
        <name>[2Fe-2S] cluster</name>
        <dbReference type="ChEBI" id="CHEBI:190135"/>
    </ligand>
</feature>
<dbReference type="InterPro" id="IPR017938">
    <property type="entry name" value="Riboflavin_synthase-like_b-brl"/>
</dbReference>
<accession>A0A6N3BCB6</accession>
<protein>
    <submittedName>
        <fullName evidence="3">Anaerobic sulfite reductase subunit B</fullName>
    </submittedName>
</protein>
<dbReference type="GO" id="GO:0051537">
    <property type="term" value="F:2 iron, 2 sulfur cluster binding"/>
    <property type="evidence" value="ECO:0007669"/>
    <property type="project" value="UniProtKB-KW"/>
</dbReference>
<dbReference type="PIRSF" id="PIRSF006816">
    <property type="entry name" value="Cyc3_hyd_g"/>
    <property type="match status" value="1"/>
</dbReference>
<dbReference type="PANTHER" id="PTHR43513">
    <property type="entry name" value="DIHYDROOROTATE DEHYDROGENASE B (NAD(+)), ELECTRON TRANSFER SUBUNIT"/>
    <property type="match status" value="1"/>
</dbReference>
<keyword evidence="1" id="KW-0411">Iron-sulfur</keyword>
<evidence type="ECO:0000259" key="2">
    <source>
        <dbReference type="PROSITE" id="PS51384"/>
    </source>
</evidence>
<dbReference type="GO" id="GO:0006221">
    <property type="term" value="P:pyrimidine nucleotide biosynthetic process"/>
    <property type="evidence" value="ECO:0007669"/>
    <property type="project" value="InterPro"/>
</dbReference>
<dbReference type="InterPro" id="IPR001433">
    <property type="entry name" value="OxRdtase_FAD/NAD-bd"/>
</dbReference>
<keyword evidence="1" id="KW-0001">2Fe-2S</keyword>
<dbReference type="AlphaFoldDB" id="A0A6N3BCB6"/>
<organism evidence="3">
    <name type="scientific">Clostridium tertium</name>
    <dbReference type="NCBI Taxonomy" id="1559"/>
    <lineage>
        <taxon>Bacteria</taxon>
        <taxon>Bacillati</taxon>
        <taxon>Bacillota</taxon>
        <taxon>Clostridia</taxon>
        <taxon>Eubacteriales</taxon>
        <taxon>Clostridiaceae</taxon>
        <taxon>Clostridium</taxon>
    </lineage>
</organism>
<dbReference type="Pfam" id="PF10418">
    <property type="entry name" value="DHODB_Fe-S_bind"/>
    <property type="match status" value="1"/>
</dbReference>
<dbReference type="PANTHER" id="PTHR43513:SF1">
    <property type="entry name" value="ANAEROBIC SULFITE REDUCTASE SUBUNIT B"/>
    <property type="match status" value="1"/>
</dbReference>
<proteinExistence type="predicted"/>
<reference evidence="3" key="1">
    <citation type="submission" date="2019-11" db="EMBL/GenBank/DDBJ databases">
        <authorList>
            <person name="Feng L."/>
        </authorList>
    </citation>
    <scope>NUCLEOTIDE SEQUENCE</scope>
    <source>
        <strain evidence="3">CTertiumLFYP3</strain>
    </source>
</reference>
<dbReference type="CDD" id="cd06221">
    <property type="entry name" value="sulfite_reductase_like"/>
    <property type="match status" value="1"/>
</dbReference>
<dbReference type="SUPFAM" id="SSF63380">
    <property type="entry name" value="Riboflavin synthase domain-like"/>
    <property type="match status" value="1"/>
</dbReference>
<dbReference type="InterPro" id="IPR014260">
    <property type="entry name" value="Sulphite_reductase_B"/>
</dbReference>
<gene>
    <name evidence="3" type="primary">asrB_1</name>
    <name evidence="3" type="ORF">CTLFYP3_01280</name>
</gene>
<keyword evidence="1" id="KW-0408">Iron</keyword>
<dbReference type="InterPro" id="IPR050353">
    <property type="entry name" value="PyrK_electron_transfer"/>
</dbReference>
<name>A0A6N3BCB6_9CLOT</name>
<feature type="binding site" evidence="1">
    <location>
        <position position="232"/>
    </location>
    <ligand>
        <name>[2Fe-2S] cluster</name>
        <dbReference type="ChEBI" id="CHEBI:190135"/>
    </ligand>
</feature>